<keyword evidence="3" id="KW-0408">Iron</keyword>
<dbReference type="RefSeq" id="WP_309047579.1">
    <property type="nucleotide sequence ID" value="NZ_JAVIGA010000012.1"/>
</dbReference>
<dbReference type="SUPFAM" id="SSF56300">
    <property type="entry name" value="Metallo-dependent phosphatases"/>
    <property type="match status" value="1"/>
</dbReference>
<dbReference type="Pfam" id="PF00149">
    <property type="entry name" value="Metallophos"/>
    <property type="match status" value="1"/>
</dbReference>
<dbReference type="PANTHER" id="PTHR42988">
    <property type="entry name" value="PHOSPHOHYDROLASE"/>
    <property type="match status" value="1"/>
</dbReference>
<feature type="domain" description="Calcineurin-like phosphoesterase" evidence="5">
    <location>
        <begin position="220"/>
        <end position="436"/>
    </location>
</feature>
<proteinExistence type="inferred from homology"/>
<accession>A0AAJ1YB85</accession>
<gene>
    <name evidence="6" type="ORF">RDT67_13180</name>
</gene>
<reference evidence="6" key="1">
    <citation type="submission" date="2023-08" db="EMBL/GenBank/DDBJ databases">
        <title>The Comparative Genomic Analysis of Yersiniaceae from Polar Regions.</title>
        <authorList>
            <person name="Goncharov A."/>
            <person name="Aslanov B."/>
            <person name="Kolodzhieva V."/>
            <person name="Azarov D."/>
            <person name="Mochov A."/>
            <person name="Lebedeva E."/>
        </authorList>
    </citation>
    <scope>NUCLEOTIDE SEQUENCE</scope>
    <source>
        <strain evidence="6">Vf</strain>
    </source>
</reference>
<organism evidence="6 7">
    <name type="scientific">Serratia fonticola</name>
    <dbReference type="NCBI Taxonomy" id="47917"/>
    <lineage>
        <taxon>Bacteria</taxon>
        <taxon>Pseudomonadati</taxon>
        <taxon>Pseudomonadota</taxon>
        <taxon>Gammaproteobacteria</taxon>
        <taxon>Enterobacterales</taxon>
        <taxon>Yersiniaceae</taxon>
        <taxon>Serratia</taxon>
    </lineage>
</organism>
<dbReference type="InterPro" id="IPR004843">
    <property type="entry name" value="Calcineurin-like_PHP"/>
</dbReference>
<sequence>MGAMFDISHINLVGYLTDETGLSAPRSDLHTIGTFLMSLTYGNNLISSTQGRADDWTKKVTEGAAELYHSLNFQFDNPSNLDPVNSRFYLNPLRKYFTGYDFYALIISPENNDSDQDVLKFFMEAGFSSGKNGLVLLPRGQYESGFTQFVDPFPALKALANNPIAPPSVLFWTRLGSACALPLKEALDFLRHDLLYALSSGQQATDEAIAYQASKRRSKRILHLSDLHLGLAESTQRRSYLKRHIRRLLPSVDRVVVTGDLFDTPSEELRASFDEFRLDIEECSKKRLLVVPGNHDIRTKGNKIGNAGNHAEYFSDLEWFPLEVDHDMQTVFFSFNSSESGNFARGNVSLRQRLSLAEKHDQEISNRTQVQDYFNIALVHHHPISYGSQPTALYERILAIFGGDERFIAFEESEDFMKWCISRNIGLVLHGHKHIPHLSTIKPFHENSSEVSTIGCGSSIGAEGKPMCYDIVTIEPSTKRWSVSFYQDERGDGSGFTLQNVALDLRA</sequence>
<evidence type="ECO:0000313" key="7">
    <source>
        <dbReference type="Proteomes" id="UP001224622"/>
    </source>
</evidence>
<keyword evidence="2" id="KW-0378">Hydrolase</keyword>
<dbReference type="GO" id="GO:0016787">
    <property type="term" value="F:hydrolase activity"/>
    <property type="evidence" value="ECO:0007669"/>
    <property type="project" value="UniProtKB-KW"/>
</dbReference>
<dbReference type="PANTHER" id="PTHR42988:SF2">
    <property type="entry name" value="CYCLIC NUCLEOTIDE PHOSPHODIESTERASE CBUA0032-RELATED"/>
    <property type="match status" value="1"/>
</dbReference>
<name>A0AAJ1YB85_SERFO</name>
<evidence type="ECO:0000259" key="5">
    <source>
        <dbReference type="Pfam" id="PF00149"/>
    </source>
</evidence>
<dbReference type="EMBL" id="JAVIGA010000012">
    <property type="protein sequence ID" value="MDQ9127386.1"/>
    <property type="molecule type" value="Genomic_DNA"/>
</dbReference>
<comment type="similarity">
    <text evidence="4">Belongs to the cyclic nucleotide phosphodiesterase class-III family.</text>
</comment>
<dbReference type="InterPro" id="IPR050884">
    <property type="entry name" value="CNP_phosphodiesterase-III"/>
</dbReference>
<evidence type="ECO:0000256" key="4">
    <source>
        <dbReference type="ARBA" id="ARBA00025742"/>
    </source>
</evidence>
<evidence type="ECO:0000256" key="1">
    <source>
        <dbReference type="ARBA" id="ARBA00022723"/>
    </source>
</evidence>
<evidence type="ECO:0000256" key="3">
    <source>
        <dbReference type="ARBA" id="ARBA00023004"/>
    </source>
</evidence>
<keyword evidence="1" id="KW-0479">Metal-binding</keyword>
<dbReference type="InterPro" id="IPR029052">
    <property type="entry name" value="Metallo-depent_PP-like"/>
</dbReference>
<dbReference type="GO" id="GO:0046872">
    <property type="term" value="F:metal ion binding"/>
    <property type="evidence" value="ECO:0007669"/>
    <property type="project" value="UniProtKB-KW"/>
</dbReference>
<dbReference type="Gene3D" id="3.60.21.10">
    <property type="match status" value="1"/>
</dbReference>
<evidence type="ECO:0000256" key="2">
    <source>
        <dbReference type="ARBA" id="ARBA00022801"/>
    </source>
</evidence>
<comment type="caution">
    <text evidence="6">The sequence shown here is derived from an EMBL/GenBank/DDBJ whole genome shotgun (WGS) entry which is preliminary data.</text>
</comment>
<dbReference type="Proteomes" id="UP001224622">
    <property type="component" value="Unassembled WGS sequence"/>
</dbReference>
<dbReference type="AlphaFoldDB" id="A0AAJ1YB85"/>
<evidence type="ECO:0000313" key="6">
    <source>
        <dbReference type="EMBL" id="MDQ9127386.1"/>
    </source>
</evidence>
<protein>
    <submittedName>
        <fullName evidence="6">Metallophosphoesterase</fullName>
    </submittedName>
</protein>